<dbReference type="Gramene" id="evm.model.01.1505">
    <property type="protein sequence ID" value="cds.evm.model.01.1505"/>
    <property type="gene ID" value="evm.TU.01.1505"/>
</dbReference>
<dbReference type="Pfam" id="PF14392">
    <property type="entry name" value="zf-CCHC_4"/>
    <property type="match status" value="1"/>
</dbReference>
<accession>A0A803NHD8</accession>
<dbReference type="EnsemblPlants" id="evm.model.01.1505">
    <property type="protein sequence ID" value="cds.evm.model.01.1505"/>
    <property type="gene ID" value="evm.TU.01.1505"/>
</dbReference>
<evidence type="ECO:0000313" key="2">
    <source>
        <dbReference type="EnsemblPlants" id="cds.evm.model.01.1505"/>
    </source>
</evidence>
<dbReference type="EMBL" id="UZAU01000032">
    <property type="status" value="NOT_ANNOTATED_CDS"/>
    <property type="molecule type" value="Genomic_DNA"/>
</dbReference>
<dbReference type="PANTHER" id="PTHR31286">
    <property type="entry name" value="GLYCINE-RICH CELL WALL STRUCTURAL PROTEIN 1.8-LIKE"/>
    <property type="match status" value="1"/>
</dbReference>
<evidence type="ECO:0000313" key="3">
    <source>
        <dbReference type="Proteomes" id="UP000596661"/>
    </source>
</evidence>
<dbReference type="InterPro" id="IPR040256">
    <property type="entry name" value="At4g02000-like"/>
</dbReference>
<reference evidence="2" key="2">
    <citation type="submission" date="2021-03" db="UniProtKB">
        <authorList>
            <consortium name="EnsemblPlants"/>
        </authorList>
    </citation>
    <scope>IDENTIFICATION</scope>
</reference>
<organism evidence="2 3">
    <name type="scientific">Cannabis sativa</name>
    <name type="common">Hemp</name>
    <name type="synonym">Marijuana</name>
    <dbReference type="NCBI Taxonomy" id="3483"/>
    <lineage>
        <taxon>Eukaryota</taxon>
        <taxon>Viridiplantae</taxon>
        <taxon>Streptophyta</taxon>
        <taxon>Embryophyta</taxon>
        <taxon>Tracheophyta</taxon>
        <taxon>Spermatophyta</taxon>
        <taxon>Magnoliopsida</taxon>
        <taxon>eudicotyledons</taxon>
        <taxon>Gunneridae</taxon>
        <taxon>Pentapetalae</taxon>
        <taxon>rosids</taxon>
        <taxon>fabids</taxon>
        <taxon>Rosales</taxon>
        <taxon>Cannabaceae</taxon>
        <taxon>Cannabis</taxon>
    </lineage>
</organism>
<keyword evidence="3" id="KW-1185">Reference proteome</keyword>
<feature type="domain" description="Zinc knuckle CX2CX4HX4C" evidence="1">
    <location>
        <begin position="159"/>
        <end position="192"/>
    </location>
</feature>
<dbReference type="OMA" id="EPFQQTH"/>
<proteinExistence type="predicted"/>
<reference evidence="2" key="1">
    <citation type="submission" date="2018-11" db="EMBL/GenBank/DDBJ databases">
        <authorList>
            <person name="Grassa J C."/>
        </authorList>
    </citation>
    <scope>NUCLEOTIDE SEQUENCE [LARGE SCALE GENOMIC DNA]</scope>
</reference>
<sequence length="570" mass="63788">MNCISIIVNLISKDVHVETVNEELNSTMVRDSAIEMELLELFEDITLEEVVANKACAGKVVGCKDMPASVVKKILTGVWRRLGPWRMKKCEEGVLGFFFDNEEDFERGSFPLFIFGFKIGELAETDGCSKSEVVRRGFLRLWIDVWVAHPIPAGFFLKVDGMPESWVQFKYEKLPMLCFNCGRLAHWDKVCHAPMTMVTPRTGEAVPLYGLWIKSDTGNTNCFNSKGKGVLKMEFVPEETPEWDLNAKNRRGFWTRRESWRLTERPLSSEKGVAGGRGPTTSMHQSLARGIDGKEGRSYVGGTSSGRVAIDTSTMSHATAPHVADEGDQEELAAPTNYLNLPNPDFANNHNREDLIPDLGPTLAQCIEVPHEWLCLSQKPHSFPEATPITWPNNDVEAQKLFLQLYEPDYLNLYKAQQSLLSIPPNFSEMINHLLGNSRKRKAHTWLHPIPAISEFSPPSTPSNLVISNNEEAAPKETFCIGVSEEGSCSKYNARGRKTRGRNKSYSVRRSSGVKTRSGRKKCNVVEGQDMVTTGNLEEILNNCIEVAITFERNFGRGEEAAESMPPPSQ</sequence>
<name>A0A803NHD8_CANSA</name>
<dbReference type="InterPro" id="IPR025836">
    <property type="entry name" value="Zn_knuckle_CX2CX4HX4C"/>
</dbReference>
<dbReference type="PANTHER" id="PTHR31286:SF167">
    <property type="entry name" value="OS09G0268800 PROTEIN"/>
    <property type="match status" value="1"/>
</dbReference>
<protein>
    <recommendedName>
        <fullName evidence="1">Zinc knuckle CX2CX4HX4C domain-containing protein</fullName>
    </recommendedName>
</protein>
<dbReference type="Proteomes" id="UP000596661">
    <property type="component" value="Chromosome 1"/>
</dbReference>
<dbReference type="AlphaFoldDB" id="A0A803NHD8"/>
<evidence type="ECO:0000259" key="1">
    <source>
        <dbReference type="Pfam" id="PF14392"/>
    </source>
</evidence>